<dbReference type="PANTHER" id="PTHR21294:SF8">
    <property type="entry name" value="ELECTRON TRANSFER FLAVOPROTEIN SUBUNIT BETA"/>
    <property type="match status" value="1"/>
</dbReference>
<dbReference type="GO" id="GO:0009063">
    <property type="term" value="P:amino acid catabolic process"/>
    <property type="evidence" value="ECO:0007669"/>
    <property type="project" value="TreeGrafter"/>
</dbReference>
<comment type="subcellular location">
    <subcellularLocation>
        <location evidence="1 8">Mitochondrion matrix</location>
    </subcellularLocation>
</comment>
<evidence type="ECO:0000313" key="12">
    <source>
        <dbReference type="WBParaSite" id="TCLT_0000716401-mRNA-1"/>
    </source>
</evidence>
<evidence type="ECO:0000256" key="4">
    <source>
        <dbReference type="ARBA" id="ARBA00022448"/>
    </source>
</evidence>
<evidence type="ECO:0000313" key="10">
    <source>
        <dbReference type="EMBL" id="VDN04584.1"/>
    </source>
</evidence>
<dbReference type="STRING" id="103827.A0A0N5D2P6"/>
<dbReference type="PANTHER" id="PTHR21294">
    <property type="entry name" value="ELECTRON TRANSFER FLAVOPROTEIN BETA-SUBUNIT"/>
    <property type="match status" value="1"/>
</dbReference>
<dbReference type="FunFam" id="3.40.50.620:FF:000011">
    <property type="entry name" value="Electron transfer flavoprotein subunit beta"/>
    <property type="match status" value="1"/>
</dbReference>
<dbReference type="GO" id="GO:0005759">
    <property type="term" value="C:mitochondrial matrix"/>
    <property type="evidence" value="ECO:0007669"/>
    <property type="project" value="UniProtKB-SubCell"/>
</dbReference>
<evidence type="ECO:0000256" key="6">
    <source>
        <dbReference type="ARBA" id="ARBA00045835"/>
    </source>
</evidence>
<evidence type="ECO:0000256" key="1">
    <source>
        <dbReference type="ARBA" id="ARBA00004305"/>
    </source>
</evidence>
<reference evidence="10 11" key="2">
    <citation type="submission" date="2018-11" db="EMBL/GenBank/DDBJ databases">
        <authorList>
            <consortium name="Pathogen Informatics"/>
        </authorList>
    </citation>
    <scope>NUCLEOTIDE SEQUENCE [LARGE SCALE GENOMIC DNA]</scope>
</reference>
<evidence type="ECO:0000256" key="5">
    <source>
        <dbReference type="ARBA" id="ARBA00022982"/>
    </source>
</evidence>
<dbReference type="AlphaFoldDB" id="A0A0N5D2P6"/>
<protein>
    <recommendedName>
        <fullName evidence="3 8">Electron transfer flavoprotein subunit beta</fullName>
        <shortName evidence="8">Beta-ETF</shortName>
    </recommendedName>
</protein>
<dbReference type="InterPro" id="IPR033948">
    <property type="entry name" value="ETF_beta_N"/>
</dbReference>
<name>A0A0N5D2P6_THECL</name>
<dbReference type="CDD" id="cd01714">
    <property type="entry name" value="ETF_beta"/>
    <property type="match status" value="1"/>
</dbReference>
<dbReference type="InterPro" id="IPR000049">
    <property type="entry name" value="ET-Flavoprotein_bsu_CS"/>
</dbReference>
<comment type="function">
    <text evidence="6">Heterodimeric electron transfer flavoprotein that accepts electrons from several mitochondrial dehydrogenases, including acyl-CoA dehydrogenases, glutaryl-CoA and sarcosine dehydrogenase. It transfers the electrons to the main mitochondrial respiratory chain via ETF-ubiquinone oxidoreductase. Required for normal mitochondrial fatty acid oxidation and normal amino acid metabolism. ETFB binds an AMP molecule that probably has a purely structural role.</text>
</comment>
<keyword evidence="4 8" id="KW-0813">Transport</keyword>
<reference evidence="12" key="1">
    <citation type="submission" date="2017-02" db="UniProtKB">
        <authorList>
            <consortium name="WormBaseParasite"/>
        </authorList>
    </citation>
    <scope>IDENTIFICATION</scope>
</reference>
<comment type="similarity">
    <text evidence="2 8">Belongs to the ETF beta-subunit/FixA family.</text>
</comment>
<evidence type="ECO:0000256" key="8">
    <source>
        <dbReference type="PIRNR" id="PIRNR000090"/>
    </source>
</evidence>
<comment type="subunit">
    <text evidence="8">Heterodimer of an alpha and a beta subunit.</text>
</comment>
<dbReference type="EMBL" id="UYYF01004480">
    <property type="protein sequence ID" value="VDN04584.1"/>
    <property type="molecule type" value="Genomic_DNA"/>
</dbReference>
<dbReference type="Proteomes" id="UP000276776">
    <property type="component" value="Unassembled WGS sequence"/>
</dbReference>
<evidence type="ECO:0000256" key="2">
    <source>
        <dbReference type="ARBA" id="ARBA00007557"/>
    </source>
</evidence>
<dbReference type="SMART" id="SM00893">
    <property type="entry name" value="ETF"/>
    <property type="match status" value="1"/>
</dbReference>
<dbReference type="GO" id="GO:0009055">
    <property type="term" value="F:electron transfer activity"/>
    <property type="evidence" value="ECO:0007669"/>
    <property type="project" value="InterPro"/>
</dbReference>
<dbReference type="OMA" id="EINQPRI"/>
<evidence type="ECO:0000256" key="3">
    <source>
        <dbReference type="ARBA" id="ARBA00016797"/>
    </source>
</evidence>
<dbReference type="OrthoDB" id="276685at2759"/>
<evidence type="ECO:0000259" key="9">
    <source>
        <dbReference type="SMART" id="SM00893"/>
    </source>
</evidence>
<dbReference type="InterPro" id="IPR012255">
    <property type="entry name" value="ETF_b"/>
</dbReference>
<comment type="subunit">
    <text evidence="7">Heterodimer composed of ETFA and ETFB. Identified in a complex that contains ETFA, ETFB and ETFRF1. Interacts with ACADM.</text>
</comment>
<dbReference type="GO" id="GO:0033539">
    <property type="term" value="P:fatty acid beta-oxidation using acyl-CoA dehydrogenase"/>
    <property type="evidence" value="ECO:0007669"/>
    <property type="project" value="TreeGrafter"/>
</dbReference>
<evidence type="ECO:0000313" key="11">
    <source>
        <dbReference type="Proteomes" id="UP000276776"/>
    </source>
</evidence>
<evidence type="ECO:0000256" key="7">
    <source>
        <dbReference type="ARBA" id="ARBA00046893"/>
    </source>
</evidence>
<organism evidence="12">
    <name type="scientific">Thelazia callipaeda</name>
    <name type="common">Oriental eyeworm</name>
    <name type="synonym">Parasitic nematode</name>
    <dbReference type="NCBI Taxonomy" id="103827"/>
    <lineage>
        <taxon>Eukaryota</taxon>
        <taxon>Metazoa</taxon>
        <taxon>Ecdysozoa</taxon>
        <taxon>Nematoda</taxon>
        <taxon>Chromadorea</taxon>
        <taxon>Rhabditida</taxon>
        <taxon>Spirurina</taxon>
        <taxon>Spiruromorpha</taxon>
        <taxon>Thelazioidea</taxon>
        <taxon>Thelaziidae</taxon>
        <taxon>Thelazia</taxon>
    </lineage>
</organism>
<dbReference type="Pfam" id="PF01012">
    <property type="entry name" value="ETF"/>
    <property type="match status" value="1"/>
</dbReference>
<keyword evidence="11" id="KW-1185">Reference proteome</keyword>
<dbReference type="Gene3D" id="3.40.50.620">
    <property type="entry name" value="HUPs"/>
    <property type="match status" value="1"/>
</dbReference>
<proteinExistence type="inferred from homology"/>
<accession>A0A0N5D2P6</accession>
<dbReference type="SUPFAM" id="SSF52402">
    <property type="entry name" value="Adenine nucleotide alpha hydrolases-like"/>
    <property type="match status" value="1"/>
</dbReference>
<keyword evidence="5 8" id="KW-0249">Electron transport</keyword>
<dbReference type="InterPro" id="IPR014730">
    <property type="entry name" value="ETF_a/b_N"/>
</dbReference>
<dbReference type="PROSITE" id="PS01065">
    <property type="entry name" value="ETF_BETA"/>
    <property type="match status" value="1"/>
</dbReference>
<dbReference type="InterPro" id="IPR014729">
    <property type="entry name" value="Rossmann-like_a/b/a_fold"/>
</dbReference>
<gene>
    <name evidence="10" type="ORF">TCLT_LOCUS7153</name>
</gene>
<keyword evidence="8" id="KW-0496">Mitochondrion</keyword>
<sequence length="253" mass="28149">MRALVAVKRVVDYSVKIRIKPDKTGVIKENVQHSMNPLDEVALEEAVRLKEKQIVKEVLAVSVGPTKSQETLRTALAKGADKALHIEIDENASEKVEPLLVAKILRKIVEEKKPDLVFLGKQAIDDDYGQTAQLLAGLLNWPQAMYASKVEQESDKTFVVTREVDGGRESIRVKTPVVISVDLKLNEPRYATLPNIMKAKKKPLEKKIPSDYGITVAHQTQILEVTNPPARKPGFFVDDVPSLIAKLKEMSVL</sequence>
<comment type="function">
    <text evidence="8">The electron transfer flavoprotein serves as a specific electron acceptor for several dehydrogenases, including five acyl-CoA dehydrogenases, glutaryl-CoA and sarcosine dehydrogenase. It transfers the electrons to the main mitochondrial respiratory chain via ETF-ubiquinone oxidoreductase (ETF dehydrogenase).</text>
</comment>
<feature type="domain" description="Electron transfer flavoprotein alpha/beta-subunit N-terminal" evidence="9">
    <location>
        <begin position="23"/>
        <end position="216"/>
    </location>
</feature>
<dbReference type="PIRSF" id="PIRSF000090">
    <property type="entry name" value="Beta-ETF"/>
    <property type="match status" value="1"/>
</dbReference>
<dbReference type="WBParaSite" id="TCLT_0000716401-mRNA-1">
    <property type="protein sequence ID" value="TCLT_0000716401-mRNA-1"/>
    <property type="gene ID" value="TCLT_0000716401"/>
</dbReference>